<accession>A0ABN9RZ63</accession>
<dbReference type="InterPro" id="IPR012337">
    <property type="entry name" value="RNaseH-like_sf"/>
</dbReference>
<reference evidence="1" key="1">
    <citation type="submission" date="2023-10" db="EMBL/GenBank/DDBJ databases">
        <authorList>
            <person name="Chen Y."/>
            <person name="Shah S."/>
            <person name="Dougan E. K."/>
            <person name="Thang M."/>
            <person name="Chan C."/>
        </authorList>
    </citation>
    <scope>NUCLEOTIDE SEQUENCE [LARGE SCALE GENOMIC DNA]</scope>
</reference>
<keyword evidence="2" id="KW-1185">Reference proteome</keyword>
<feature type="non-terminal residue" evidence="1">
    <location>
        <position position="1"/>
    </location>
</feature>
<feature type="non-terminal residue" evidence="1">
    <location>
        <position position="229"/>
    </location>
</feature>
<dbReference type="EMBL" id="CAUYUJ010008637">
    <property type="protein sequence ID" value="CAK0824516.1"/>
    <property type="molecule type" value="Genomic_DNA"/>
</dbReference>
<name>A0ABN9RZ63_9DINO</name>
<organism evidence="1 2">
    <name type="scientific">Prorocentrum cordatum</name>
    <dbReference type="NCBI Taxonomy" id="2364126"/>
    <lineage>
        <taxon>Eukaryota</taxon>
        <taxon>Sar</taxon>
        <taxon>Alveolata</taxon>
        <taxon>Dinophyceae</taxon>
        <taxon>Prorocentrales</taxon>
        <taxon>Prorocentraceae</taxon>
        <taxon>Prorocentrum</taxon>
    </lineage>
</organism>
<comment type="caution">
    <text evidence="1">The sequence shown here is derived from an EMBL/GenBank/DDBJ whole genome shotgun (WGS) entry which is preliminary data.</text>
</comment>
<proteinExistence type="predicted"/>
<gene>
    <name evidence="1" type="ORF">PCOR1329_LOCUS24906</name>
</gene>
<evidence type="ECO:0000313" key="2">
    <source>
        <dbReference type="Proteomes" id="UP001189429"/>
    </source>
</evidence>
<sequence length="229" mass="25260">PLNRVDFKAIPNITETLQQTQHPTLTFECHDKSLNETVEHMLRHHPLGPLQPHSRPHLFTGGSKHPKQPIEDAWAVIMVGEDEGGFTFQGAVAGKHRSATDVAAMDNSNLKTTSTTVEIAALIWALAWVIHRNLDDVVTTSTDSLGALQLAKRKIDLQHVHAREHSTWNEVADAAASRGRITAVPVPQQERASTTDGTYQRDWEFLLDADENTKEAYPNLAQGSLAATN</sequence>
<dbReference type="SUPFAM" id="SSF53098">
    <property type="entry name" value="Ribonuclease H-like"/>
    <property type="match status" value="1"/>
</dbReference>
<protein>
    <recommendedName>
        <fullName evidence="3">RNase H type-1 domain-containing protein</fullName>
    </recommendedName>
</protein>
<evidence type="ECO:0000313" key="1">
    <source>
        <dbReference type="EMBL" id="CAK0824516.1"/>
    </source>
</evidence>
<dbReference type="Proteomes" id="UP001189429">
    <property type="component" value="Unassembled WGS sequence"/>
</dbReference>
<evidence type="ECO:0008006" key="3">
    <source>
        <dbReference type="Google" id="ProtNLM"/>
    </source>
</evidence>